<dbReference type="PROSITE" id="PS50930">
    <property type="entry name" value="HTH_LYTTR"/>
    <property type="match status" value="1"/>
</dbReference>
<proteinExistence type="predicted"/>
<dbReference type="Pfam" id="PF04397">
    <property type="entry name" value="LytTR"/>
    <property type="match status" value="1"/>
</dbReference>
<accession>A0A4Q5M240</accession>
<dbReference type="SMART" id="SM00850">
    <property type="entry name" value="LytTR"/>
    <property type="match status" value="1"/>
</dbReference>
<dbReference type="GO" id="GO:0000156">
    <property type="term" value="F:phosphorelay response regulator activity"/>
    <property type="evidence" value="ECO:0007669"/>
    <property type="project" value="InterPro"/>
</dbReference>
<evidence type="ECO:0000259" key="1">
    <source>
        <dbReference type="PROSITE" id="PS50930"/>
    </source>
</evidence>
<sequence length="130" mass="15535">MPLNPFKIMKTKNDVTQESNVLWFNHKKNYVRTDEVVYLKSIENYTKFYLRNGRQFISSHTMKIYEQQLQNTGNFTRVHRGTLLNLKYLTKFEKDTEGNWAYLSTGERIFVSRRKIKKFEGIAPANLFEV</sequence>
<dbReference type="EMBL" id="SEWF01000008">
    <property type="protein sequence ID" value="RYU96354.1"/>
    <property type="molecule type" value="Genomic_DNA"/>
</dbReference>
<evidence type="ECO:0000313" key="2">
    <source>
        <dbReference type="EMBL" id="RYU96354.1"/>
    </source>
</evidence>
<comment type="caution">
    <text evidence="2">The sequence shown here is derived from an EMBL/GenBank/DDBJ whole genome shotgun (WGS) entry which is preliminary data.</text>
</comment>
<gene>
    <name evidence="2" type="ORF">EWM59_07525</name>
</gene>
<name>A0A4Q5M240_9BACT</name>
<dbReference type="OrthoDB" id="961324at2"/>
<feature type="domain" description="HTH LytTR-type" evidence="1">
    <location>
        <begin position="22"/>
        <end position="125"/>
    </location>
</feature>
<organism evidence="2 3">
    <name type="scientific">Emticicia agri</name>
    <dbReference type="NCBI Taxonomy" id="2492393"/>
    <lineage>
        <taxon>Bacteria</taxon>
        <taxon>Pseudomonadati</taxon>
        <taxon>Bacteroidota</taxon>
        <taxon>Cytophagia</taxon>
        <taxon>Cytophagales</taxon>
        <taxon>Leadbetterellaceae</taxon>
        <taxon>Emticicia</taxon>
    </lineage>
</organism>
<keyword evidence="3" id="KW-1185">Reference proteome</keyword>
<reference evidence="2 3" key="1">
    <citation type="submission" date="2019-02" db="EMBL/GenBank/DDBJ databases">
        <title>Bacterial novel species Emticicia sp. 17J42-9 isolated from soil.</title>
        <authorList>
            <person name="Jung H.-Y."/>
        </authorList>
    </citation>
    <scope>NUCLEOTIDE SEQUENCE [LARGE SCALE GENOMIC DNA]</scope>
    <source>
        <strain evidence="2 3">17J42-9</strain>
    </source>
</reference>
<evidence type="ECO:0000313" key="3">
    <source>
        <dbReference type="Proteomes" id="UP000293162"/>
    </source>
</evidence>
<dbReference type="Gene3D" id="2.40.50.1020">
    <property type="entry name" value="LytTr DNA-binding domain"/>
    <property type="match status" value="1"/>
</dbReference>
<dbReference type="InterPro" id="IPR007492">
    <property type="entry name" value="LytTR_DNA-bd_dom"/>
</dbReference>
<dbReference type="PANTHER" id="PTHR37299:SF1">
    <property type="entry name" value="STAGE 0 SPORULATION PROTEIN A HOMOLOG"/>
    <property type="match status" value="1"/>
</dbReference>
<dbReference type="GO" id="GO:0003677">
    <property type="term" value="F:DNA binding"/>
    <property type="evidence" value="ECO:0007669"/>
    <property type="project" value="InterPro"/>
</dbReference>
<protein>
    <submittedName>
        <fullName evidence="2">LytTR family transcriptional regulator</fullName>
    </submittedName>
</protein>
<dbReference type="PANTHER" id="PTHR37299">
    <property type="entry name" value="TRANSCRIPTIONAL REGULATOR-RELATED"/>
    <property type="match status" value="1"/>
</dbReference>
<dbReference type="Proteomes" id="UP000293162">
    <property type="component" value="Unassembled WGS sequence"/>
</dbReference>
<dbReference type="AlphaFoldDB" id="A0A4Q5M240"/>
<dbReference type="InterPro" id="IPR046947">
    <property type="entry name" value="LytR-like"/>
</dbReference>